<protein>
    <submittedName>
        <fullName evidence="1">Uncharacterized protein</fullName>
    </submittedName>
</protein>
<dbReference type="RefSeq" id="XP_040744396.1">
    <property type="nucleotide sequence ID" value="XM_040883438.1"/>
</dbReference>
<evidence type="ECO:0000313" key="1">
    <source>
        <dbReference type="EMBL" id="ORX70817.1"/>
    </source>
</evidence>
<sequence length="64" mass="6696">MRRIAENGTVYYCENAAPKHKTVDGAQQMTVSEGTGPVTAVALVSSPSAMVVAGLQSGYIRVLL</sequence>
<dbReference type="AlphaFoldDB" id="A0A1Y1WB97"/>
<organism evidence="1 2">
    <name type="scientific">Linderina pennispora</name>
    <dbReference type="NCBI Taxonomy" id="61395"/>
    <lineage>
        <taxon>Eukaryota</taxon>
        <taxon>Fungi</taxon>
        <taxon>Fungi incertae sedis</taxon>
        <taxon>Zoopagomycota</taxon>
        <taxon>Kickxellomycotina</taxon>
        <taxon>Kickxellomycetes</taxon>
        <taxon>Kickxellales</taxon>
        <taxon>Kickxellaceae</taxon>
        <taxon>Linderina</taxon>
    </lineage>
</organism>
<accession>A0A1Y1WB97</accession>
<reference evidence="1 2" key="1">
    <citation type="submission" date="2016-07" db="EMBL/GenBank/DDBJ databases">
        <title>Pervasive Adenine N6-methylation of Active Genes in Fungi.</title>
        <authorList>
            <consortium name="DOE Joint Genome Institute"/>
            <person name="Mondo S.J."/>
            <person name="Dannebaum R.O."/>
            <person name="Kuo R.C."/>
            <person name="Labutti K."/>
            <person name="Haridas S."/>
            <person name="Kuo A."/>
            <person name="Salamov A."/>
            <person name="Ahrendt S.R."/>
            <person name="Lipzen A."/>
            <person name="Sullivan W."/>
            <person name="Andreopoulos W.B."/>
            <person name="Clum A."/>
            <person name="Lindquist E."/>
            <person name="Daum C."/>
            <person name="Ramamoorthy G.K."/>
            <person name="Gryganskyi A."/>
            <person name="Culley D."/>
            <person name="Magnuson J.K."/>
            <person name="James T.Y."/>
            <person name="O'Malley M.A."/>
            <person name="Stajich J.E."/>
            <person name="Spatafora J.W."/>
            <person name="Visel A."/>
            <person name="Grigoriev I.V."/>
        </authorList>
    </citation>
    <scope>NUCLEOTIDE SEQUENCE [LARGE SCALE GENOMIC DNA]</scope>
    <source>
        <strain evidence="1 2">ATCC 12442</strain>
    </source>
</reference>
<dbReference type="GeneID" id="63800086"/>
<dbReference type="EMBL" id="MCFD01000005">
    <property type="protein sequence ID" value="ORX70817.1"/>
    <property type="molecule type" value="Genomic_DNA"/>
</dbReference>
<dbReference type="Proteomes" id="UP000193922">
    <property type="component" value="Unassembled WGS sequence"/>
</dbReference>
<gene>
    <name evidence="1" type="ORF">DL89DRAFT_141099</name>
</gene>
<dbReference type="OrthoDB" id="242910at2759"/>
<proteinExistence type="predicted"/>
<name>A0A1Y1WB97_9FUNG</name>
<evidence type="ECO:0000313" key="2">
    <source>
        <dbReference type="Proteomes" id="UP000193922"/>
    </source>
</evidence>
<comment type="caution">
    <text evidence="1">The sequence shown here is derived from an EMBL/GenBank/DDBJ whole genome shotgun (WGS) entry which is preliminary data.</text>
</comment>
<keyword evidence="2" id="KW-1185">Reference proteome</keyword>